<dbReference type="Proteomes" id="UP000011922">
    <property type="component" value="Unassembled WGS sequence"/>
</dbReference>
<comment type="caution">
    <text evidence="1">The sequence shown here is derived from an EMBL/GenBank/DDBJ whole genome shotgun (WGS) entry which is preliminary data.</text>
</comment>
<gene>
    <name evidence="1" type="ORF">PCS_01872</name>
</gene>
<dbReference type="AlphaFoldDB" id="M5PTC8"/>
<protein>
    <submittedName>
        <fullName evidence="1">Uncharacterized protein</fullName>
    </submittedName>
</protein>
<evidence type="ECO:0000313" key="1">
    <source>
        <dbReference type="EMBL" id="EMG37359.1"/>
    </source>
</evidence>
<evidence type="ECO:0000313" key="2">
    <source>
        <dbReference type="Proteomes" id="UP000011922"/>
    </source>
</evidence>
<accession>M5PTC8</accession>
<sequence length="40" mass="4301">MPTNGLQSILKKQNALLSAFPVNTRLGFEIQVEDAASVQA</sequence>
<organism evidence="1 2">
    <name type="scientific">Desulfocurvibacter africanus PCS</name>
    <dbReference type="NCBI Taxonomy" id="1262666"/>
    <lineage>
        <taxon>Bacteria</taxon>
        <taxon>Pseudomonadati</taxon>
        <taxon>Thermodesulfobacteriota</taxon>
        <taxon>Desulfovibrionia</taxon>
        <taxon>Desulfovibrionales</taxon>
        <taxon>Desulfovibrionaceae</taxon>
        <taxon>Desulfocurvibacter</taxon>
    </lineage>
</organism>
<proteinExistence type="predicted"/>
<dbReference type="EMBL" id="AOSV01000019">
    <property type="protein sequence ID" value="EMG37359.1"/>
    <property type="molecule type" value="Genomic_DNA"/>
</dbReference>
<name>M5PTC8_DESAF</name>
<reference evidence="1 2" key="1">
    <citation type="journal article" date="2013" name="Genome Announc.">
        <title>Draft Genome Sequence for Desulfovibrio africanus Strain PCS.</title>
        <authorList>
            <person name="Brown S.D."/>
            <person name="Utturkar S.M."/>
            <person name="Arkin A.P."/>
            <person name="Deutschbauer A.M."/>
            <person name="Elias D.A."/>
            <person name="Hazen T.C."/>
            <person name="Chakraborty R."/>
        </authorList>
    </citation>
    <scope>NUCLEOTIDE SEQUENCE [LARGE SCALE GENOMIC DNA]</scope>
    <source>
        <strain evidence="1 2">PCS</strain>
    </source>
</reference>